<evidence type="ECO:0000256" key="7">
    <source>
        <dbReference type="HAMAP-Rule" id="MF_00966"/>
    </source>
</evidence>
<dbReference type="Gene3D" id="3.40.50.720">
    <property type="entry name" value="NAD(P)-binding Rossmann-like Domain"/>
    <property type="match status" value="1"/>
</dbReference>
<evidence type="ECO:0000313" key="11">
    <source>
        <dbReference type="Proteomes" id="UP000623440"/>
    </source>
</evidence>
<dbReference type="Gene3D" id="3.30.360.10">
    <property type="entry name" value="Dihydrodipicolinate Reductase, domain 2"/>
    <property type="match status" value="1"/>
</dbReference>
<accession>A0ABR8E0U8</accession>
<proteinExistence type="inferred from homology"/>
<name>A0ABR8E0U8_9NOSO</name>
<sequence>MGTPDSDALVFFGATGDLAYKKIFPSLQAMVRRGNLNVPVIGVAGRSWTTDQLRERARDSLEHNGGIDQDAFEKLSGLLQYVAGDYNKPETYEKLRLALGDATHPLYYLAIPPSLFAQVVSGLGESGCAKNARVVIEKPFGRDLKSARELNQILASVFAESSIYRIDHYLGKEPLLNLLYFRFANSFLEPIWNRNYVESIQIVMAEDFGIQGRGRFYEETGAIRDVVENHMLQILASVCMDAPASTAADSIRDEKERILKAIGEVQPDDIIRGQFSDYRKEEGVSPDSQVETFVAVRLFINTWRWSGVPIYIRAGKKLPVKTTEVMVKFKCPPLNVFQEGRQENGNYVRFLLDPEVIVGLGARTKIPGEDMIGSTVELLAFYGGGDEMEPYERLLGDAMRGDPTLFVREDTVEEEWRIVQPILDNVTPIYEYEPNTWGPPESDQLLLPRDQWYNPLARDD</sequence>
<feature type="binding site" evidence="7">
    <location>
        <position position="172"/>
    </location>
    <ligand>
        <name>substrate</name>
    </ligand>
</feature>
<dbReference type="InterPro" id="IPR019796">
    <property type="entry name" value="G6P_DH_AS"/>
</dbReference>
<keyword evidence="3 7" id="KW-0313">Glucose metabolism</keyword>
<dbReference type="InterPro" id="IPR036291">
    <property type="entry name" value="NAD(P)-bd_dom_sf"/>
</dbReference>
<dbReference type="Pfam" id="PF02781">
    <property type="entry name" value="G6PD_C"/>
    <property type="match status" value="1"/>
</dbReference>
<dbReference type="PANTHER" id="PTHR23429:SF0">
    <property type="entry name" value="GLUCOSE-6-PHOSPHATE 1-DEHYDROGENASE"/>
    <property type="match status" value="1"/>
</dbReference>
<dbReference type="EMBL" id="JACJSI010000258">
    <property type="protein sequence ID" value="MBD2535291.1"/>
    <property type="molecule type" value="Genomic_DNA"/>
</dbReference>
<reference evidence="10 11" key="1">
    <citation type="journal article" date="2020" name="ISME J.">
        <title>Comparative genomics reveals insights into cyanobacterial evolution and habitat adaptation.</title>
        <authorList>
            <person name="Chen M.Y."/>
            <person name="Teng W.K."/>
            <person name="Zhao L."/>
            <person name="Hu C.X."/>
            <person name="Zhou Y.K."/>
            <person name="Han B.P."/>
            <person name="Song L.R."/>
            <person name="Shu W.S."/>
        </authorList>
    </citation>
    <scope>NUCLEOTIDE SEQUENCE [LARGE SCALE GENOMIC DNA]</scope>
    <source>
        <strain evidence="10 11">FACHB-838</strain>
    </source>
</reference>
<dbReference type="PIRSF" id="PIRSF000110">
    <property type="entry name" value="G6PD"/>
    <property type="match status" value="1"/>
</dbReference>
<feature type="binding site" evidence="7">
    <location>
        <position position="206"/>
    </location>
    <ligand>
        <name>substrate</name>
    </ligand>
</feature>
<comment type="caution">
    <text evidence="10">The sequence shown here is derived from an EMBL/GenBank/DDBJ whole genome shotgun (WGS) entry which is preliminary data.</text>
</comment>
<gene>
    <name evidence="7 10" type="primary">zwf</name>
    <name evidence="10" type="ORF">H6G97_40190</name>
</gene>
<dbReference type="Proteomes" id="UP000623440">
    <property type="component" value="Unassembled WGS sequence"/>
</dbReference>
<comment type="function">
    <text evidence="7">Catalyzes the oxidation of glucose 6-phosphate to 6-phosphogluconolactone.</text>
</comment>
<dbReference type="PRINTS" id="PR00079">
    <property type="entry name" value="G6PDHDRGNASE"/>
</dbReference>
<feature type="binding site" evidence="7">
    <location>
        <position position="168"/>
    </location>
    <ligand>
        <name>substrate</name>
    </ligand>
</feature>
<dbReference type="InterPro" id="IPR001282">
    <property type="entry name" value="G6P_DH"/>
</dbReference>
<dbReference type="NCBIfam" id="TIGR00871">
    <property type="entry name" value="zwf"/>
    <property type="match status" value="1"/>
</dbReference>
<dbReference type="Pfam" id="PF00479">
    <property type="entry name" value="G6PD_N"/>
    <property type="match status" value="1"/>
</dbReference>
<feature type="active site" description="Proton acceptor" evidence="7">
    <location>
        <position position="230"/>
    </location>
</feature>
<dbReference type="RefSeq" id="WP_190946135.1">
    <property type="nucleotide sequence ID" value="NZ_JACJSI010000258.1"/>
</dbReference>
<evidence type="ECO:0000259" key="9">
    <source>
        <dbReference type="Pfam" id="PF02781"/>
    </source>
</evidence>
<evidence type="ECO:0000256" key="4">
    <source>
        <dbReference type="ARBA" id="ARBA00022857"/>
    </source>
</evidence>
<dbReference type="SUPFAM" id="SSF55347">
    <property type="entry name" value="Glyceraldehyde-3-phosphate dehydrogenase-like, C-terminal domain"/>
    <property type="match status" value="1"/>
</dbReference>
<feature type="domain" description="Glucose-6-phosphate dehydrogenase C-terminal" evidence="9">
    <location>
        <begin position="180"/>
        <end position="449"/>
    </location>
</feature>
<evidence type="ECO:0000256" key="5">
    <source>
        <dbReference type="ARBA" id="ARBA00023002"/>
    </source>
</evidence>
<feature type="binding site" evidence="7">
    <location>
        <position position="138"/>
    </location>
    <ligand>
        <name>NADP(+)</name>
        <dbReference type="ChEBI" id="CHEBI:58349"/>
    </ligand>
</feature>
<dbReference type="InterPro" id="IPR022675">
    <property type="entry name" value="G6P_DH_C"/>
</dbReference>
<dbReference type="SUPFAM" id="SSF51735">
    <property type="entry name" value="NAD(P)-binding Rossmann-fold domains"/>
    <property type="match status" value="1"/>
</dbReference>
<keyword evidence="4 7" id="KW-0521">NADP</keyword>
<feature type="binding site" evidence="7">
    <location>
        <position position="225"/>
    </location>
    <ligand>
        <name>substrate</name>
    </ligand>
</feature>
<evidence type="ECO:0000313" key="10">
    <source>
        <dbReference type="EMBL" id="MBD2535291.1"/>
    </source>
</evidence>
<dbReference type="PROSITE" id="PS00069">
    <property type="entry name" value="G6P_DEHYDROGENASE"/>
    <property type="match status" value="1"/>
</dbReference>
<keyword evidence="6 7" id="KW-0119">Carbohydrate metabolism</keyword>
<evidence type="ECO:0000256" key="2">
    <source>
        <dbReference type="ARBA" id="ARBA00009975"/>
    </source>
</evidence>
<comment type="catalytic activity">
    <reaction evidence="7">
        <text>D-glucose 6-phosphate + NADP(+) = 6-phospho-D-glucono-1,5-lactone + NADPH + H(+)</text>
        <dbReference type="Rhea" id="RHEA:15841"/>
        <dbReference type="ChEBI" id="CHEBI:15378"/>
        <dbReference type="ChEBI" id="CHEBI:57783"/>
        <dbReference type="ChEBI" id="CHEBI:57955"/>
        <dbReference type="ChEBI" id="CHEBI:58349"/>
        <dbReference type="ChEBI" id="CHEBI:61548"/>
        <dbReference type="EC" id="1.1.1.49"/>
    </reaction>
</comment>
<comment type="caution">
    <text evidence="7">Lacks conserved residue(s) required for the propagation of feature annotation.</text>
</comment>
<protein>
    <recommendedName>
        <fullName evidence="7">Glucose-6-phosphate 1-dehydrogenase</fullName>
        <shortName evidence="7">G6PD</shortName>
        <ecNumber evidence="7">1.1.1.49</ecNumber>
    </recommendedName>
</protein>
<feature type="domain" description="Glucose-6-phosphate dehydrogenase NAD-binding" evidence="8">
    <location>
        <begin position="10"/>
        <end position="177"/>
    </location>
</feature>
<comment type="pathway">
    <text evidence="1 7">Carbohydrate degradation; pentose phosphate pathway; D-ribulose 5-phosphate from D-glucose 6-phosphate (oxidative stage): step 1/3.</text>
</comment>
<evidence type="ECO:0000256" key="1">
    <source>
        <dbReference type="ARBA" id="ARBA00004937"/>
    </source>
</evidence>
<evidence type="ECO:0000256" key="6">
    <source>
        <dbReference type="ARBA" id="ARBA00023277"/>
    </source>
</evidence>
<dbReference type="PANTHER" id="PTHR23429">
    <property type="entry name" value="GLUCOSE-6-PHOSPHATE 1-DEHYDROGENASE G6PD"/>
    <property type="match status" value="1"/>
</dbReference>
<comment type="similarity">
    <text evidence="2 7">Belongs to the glucose-6-phosphate dehydrogenase family.</text>
</comment>
<dbReference type="HAMAP" id="MF_00966">
    <property type="entry name" value="G6PD"/>
    <property type="match status" value="1"/>
</dbReference>
<evidence type="ECO:0000259" key="8">
    <source>
        <dbReference type="Pfam" id="PF00479"/>
    </source>
</evidence>
<organism evidence="10 11">
    <name type="scientific">Nostoc flagelliforme FACHB-838</name>
    <dbReference type="NCBI Taxonomy" id="2692904"/>
    <lineage>
        <taxon>Bacteria</taxon>
        <taxon>Bacillati</taxon>
        <taxon>Cyanobacteriota</taxon>
        <taxon>Cyanophyceae</taxon>
        <taxon>Nostocales</taxon>
        <taxon>Nostocaceae</taxon>
        <taxon>Nostoc</taxon>
    </lineage>
</organism>
<dbReference type="InterPro" id="IPR022674">
    <property type="entry name" value="G6P_DH_NAD-bd"/>
</dbReference>
<feature type="binding site" evidence="7">
    <location>
        <position position="316"/>
    </location>
    <ligand>
        <name>substrate</name>
    </ligand>
</feature>
<keyword evidence="11" id="KW-1185">Reference proteome</keyword>
<evidence type="ECO:0000256" key="3">
    <source>
        <dbReference type="ARBA" id="ARBA00022526"/>
    </source>
</evidence>
<dbReference type="EC" id="1.1.1.49" evidence="7"/>
<feature type="binding site" evidence="7">
    <location>
        <position position="321"/>
    </location>
    <ligand>
        <name>substrate</name>
    </ligand>
</feature>
<keyword evidence="5 7" id="KW-0560">Oxidoreductase</keyword>